<dbReference type="SUPFAM" id="SSF51206">
    <property type="entry name" value="cAMP-binding domain-like"/>
    <property type="match status" value="1"/>
</dbReference>
<name>A0ABS4GG44_9FIRM</name>
<evidence type="ECO:0000259" key="4">
    <source>
        <dbReference type="PROSITE" id="PS51063"/>
    </source>
</evidence>
<dbReference type="Gene3D" id="1.10.10.10">
    <property type="entry name" value="Winged helix-like DNA-binding domain superfamily/Winged helix DNA-binding domain"/>
    <property type="match status" value="1"/>
</dbReference>
<dbReference type="SMART" id="SM00419">
    <property type="entry name" value="HTH_CRP"/>
    <property type="match status" value="1"/>
</dbReference>
<dbReference type="Gene3D" id="2.60.120.10">
    <property type="entry name" value="Jelly Rolls"/>
    <property type="match status" value="1"/>
</dbReference>
<evidence type="ECO:0000256" key="1">
    <source>
        <dbReference type="ARBA" id="ARBA00023015"/>
    </source>
</evidence>
<dbReference type="Pfam" id="PF13545">
    <property type="entry name" value="HTH_Crp_2"/>
    <property type="match status" value="1"/>
</dbReference>
<gene>
    <name evidence="5" type="ORF">J2Z76_002527</name>
</gene>
<dbReference type="SUPFAM" id="SSF46785">
    <property type="entry name" value="Winged helix' DNA-binding domain"/>
    <property type="match status" value="1"/>
</dbReference>
<evidence type="ECO:0000256" key="3">
    <source>
        <dbReference type="ARBA" id="ARBA00023163"/>
    </source>
</evidence>
<dbReference type="RefSeq" id="WP_209512380.1">
    <property type="nucleotide sequence ID" value="NZ_JAGGKS010000007.1"/>
</dbReference>
<dbReference type="InterPro" id="IPR000595">
    <property type="entry name" value="cNMP-bd_dom"/>
</dbReference>
<feature type="domain" description="HTH crp-type" evidence="4">
    <location>
        <begin position="152"/>
        <end position="218"/>
    </location>
</feature>
<dbReference type="CDD" id="cd00092">
    <property type="entry name" value="HTH_CRP"/>
    <property type="match status" value="1"/>
</dbReference>
<proteinExistence type="predicted"/>
<dbReference type="CDD" id="cd00038">
    <property type="entry name" value="CAP_ED"/>
    <property type="match status" value="1"/>
</dbReference>
<evidence type="ECO:0000313" key="6">
    <source>
        <dbReference type="Proteomes" id="UP001519342"/>
    </source>
</evidence>
<dbReference type="InterPro" id="IPR018490">
    <property type="entry name" value="cNMP-bd_dom_sf"/>
</dbReference>
<organism evidence="5 6">
    <name type="scientific">Sedimentibacter acidaminivorans</name>
    <dbReference type="NCBI Taxonomy" id="913099"/>
    <lineage>
        <taxon>Bacteria</taxon>
        <taxon>Bacillati</taxon>
        <taxon>Bacillota</taxon>
        <taxon>Tissierellia</taxon>
        <taxon>Sedimentibacter</taxon>
    </lineage>
</organism>
<dbReference type="PRINTS" id="PR00034">
    <property type="entry name" value="HTHCRP"/>
</dbReference>
<keyword evidence="2" id="KW-0238">DNA-binding</keyword>
<dbReference type="Proteomes" id="UP001519342">
    <property type="component" value="Unassembled WGS sequence"/>
</dbReference>
<reference evidence="5 6" key="1">
    <citation type="submission" date="2021-03" db="EMBL/GenBank/DDBJ databases">
        <title>Genomic Encyclopedia of Type Strains, Phase IV (KMG-IV): sequencing the most valuable type-strain genomes for metagenomic binning, comparative biology and taxonomic classification.</title>
        <authorList>
            <person name="Goeker M."/>
        </authorList>
    </citation>
    <scope>NUCLEOTIDE SEQUENCE [LARGE SCALE GENOMIC DNA]</scope>
    <source>
        <strain evidence="5 6">DSM 24004</strain>
    </source>
</reference>
<keyword evidence="3" id="KW-0804">Transcription</keyword>
<sequence length="225" mass="26199">MINNKDIDFISNKLEFWNSLTITEKKQIISKSQLISYTKGKSVYDGLDDCRGLIIVKNGQLRTYILSDNGKEVTLYRLFHDEICIMSASCALNNMNFDLYIEAEKDSEIILIPTDIYSEISKNNIEVQKFTNKVTLTRFSDVMWIMEQILFMSFDKRLAMFLLDQSSIEKSDTIYMTHEDIAKHMGSAREVVSRMLKYFQNEGYVKTERGSIILKNKKKLQSITF</sequence>
<accession>A0ABS4GG44</accession>
<evidence type="ECO:0000313" key="5">
    <source>
        <dbReference type="EMBL" id="MBP1926658.1"/>
    </source>
</evidence>
<dbReference type="Pfam" id="PF00027">
    <property type="entry name" value="cNMP_binding"/>
    <property type="match status" value="1"/>
</dbReference>
<dbReference type="PROSITE" id="PS51063">
    <property type="entry name" value="HTH_CRP_2"/>
    <property type="match status" value="1"/>
</dbReference>
<comment type="caution">
    <text evidence="5">The sequence shown here is derived from an EMBL/GenBank/DDBJ whole genome shotgun (WGS) entry which is preliminary data.</text>
</comment>
<keyword evidence="6" id="KW-1185">Reference proteome</keyword>
<evidence type="ECO:0000256" key="2">
    <source>
        <dbReference type="ARBA" id="ARBA00023125"/>
    </source>
</evidence>
<keyword evidence="1" id="KW-0805">Transcription regulation</keyword>
<protein>
    <submittedName>
        <fullName evidence="5">CRP/FNR family transcriptional regulator</fullName>
    </submittedName>
</protein>
<dbReference type="InterPro" id="IPR012318">
    <property type="entry name" value="HTH_CRP"/>
</dbReference>
<dbReference type="InterPro" id="IPR036390">
    <property type="entry name" value="WH_DNA-bd_sf"/>
</dbReference>
<dbReference type="InterPro" id="IPR014710">
    <property type="entry name" value="RmlC-like_jellyroll"/>
</dbReference>
<dbReference type="InterPro" id="IPR036388">
    <property type="entry name" value="WH-like_DNA-bd_sf"/>
</dbReference>
<dbReference type="EMBL" id="JAGGKS010000007">
    <property type="protein sequence ID" value="MBP1926658.1"/>
    <property type="molecule type" value="Genomic_DNA"/>
</dbReference>